<dbReference type="GO" id="GO:0015344">
    <property type="term" value="F:siderophore uptake transmembrane transporter activity"/>
    <property type="evidence" value="ECO:0007669"/>
    <property type="project" value="TreeGrafter"/>
</dbReference>
<dbReference type="InterPro" id="IPR012910">
    <property type="entry name" value="Plug_dom"/>
</dbReference>
<evidence type="ECO:0000313" key="15">
    <source>
        <dbReference type="EMBL" id="NGP89122.1"/>
    </source>
</evidence>
<feature type="domain" description="TonB-dependent receptor-like beta-barrel" evidence="13">
    <location>
        <begin position="281"/>
        <end position="729"/>
    </location>
</feature>
<keyword evidence="16" id="KW-1185">Reference proteome</keyword>
<keyword evidence="9 10" id="KW-0998">Cell outer membrane</keyword>
<name>A0A6M1TG91_9BACT</name>
<sequence length="755" mass="83501">MQTRLLSIFLCYLFFINIGSLSAQSASIEGHITSSETNKAIQQVNIYLSKYEGSFSTGVATDENGYYRFEGLQKGRYELTLSAVGFKQEKREIKLQTSETKTIDLTLQPARYKLNEIIVSNSNRNASNTTTVQRIDAEDIKKVDLGTVADVARLLPAAHVATNSRGQTILYLRNSADRQTAQFFNGALINVPWDNRVDISFLPSSMLGGVTVSKGVPSVTYGANTIGGAVNFRAKSLPNDREKLTKLSVTGSMPGLGGASVVRMGQHNSLSYTAEVGYTKQYDYMLPDGATVPHSQPSDDRRVNTDKRNVNMFFEGTKRYQNGARLNASIFHVDAEKGVAPESNLDPEKTGVRYWRYPAIRQSMVIVNGLIPLNSDTHLRGAMWFNRYEQDIHQFQSVAYDTLDQTQDDLDLTGGLRLILDQELGKGNINVALNVLTTQHNQTIVPYSGGNAQGDSSDTYGQQIYSLGAEYSFPIAQDLSGMVGISYEGSAITNTGPWENEGYEHYLRSALSISGGLTYEISEQLRLRSSLGRKPRFPTMRELYGGALGKFVPNPNLKPVTAYLGELGIEWRGTAVSGSLTGFITRTYDAIDKKTFQQGPNTGKEQRINLDGSRVWGIESKFSAVPVTNLSIDGSITYMNKRGILQGEPRKLDEKPTWLGKLGITYDLTDRISILSQTEYTGGIYTRTEQNTFVLLPDALIFDGRLGYDLFPQHKTLEGSELFFRVNNITNDLRVLQLGLPGPGRKFLAGAKVQF</sequence>
<keyword evidence="7 10" id="KW-0472">Membrane</keyword>
<comment type="subcellular location">
    <subcellularLocation>
        <location evidence="1 10">Cell outer membrane</location>
        <topology evidence="1 10">Multi-pass membrane protein</topology>
    </subcellularLocation>
</comment>
<reference evidence="15 16" key="1">
    <citation type="submission" date="2020-02" db="EMBL/GenBank/DDBJ databases">
        <title>Aliifodinibius halophilus 2W32, complete genome.</title>
        <authorList>
            <person name="Li Y."/>
            <person name="Wu S."/>
        </authorList>
    </citation>
    <scope>NUCLEOTIDE SEQUENCE [LARGE SCALE GENOMIC DNA]</scope>
    <source>
        <strain evidence="15 16">2W32</strain>
    </source>
</reference>
<dbReference type="InterPro" id="IPR037066">
    <property type="entry name" value="Plug_dom_sf"/>
</dbReference>
<dbReference type="InterPro" id="IPR039426">
    <property type="entry name" value="TonB-dep_rcpt-like"/>
</dbReference>
<dbReference type="GO" id="GO:0044718">
    <property type="term" value="P:siderophore transmembrane transport"/>
    <property type="evidence" value="ECO:0007669"/>
    <property type="project" value="TreeGrafter"/>
</dbReference>
<keyword evidence="2 10" id="KW-0813">Transport</keyword>
<dbReference type="RefSeq" id="WP_165269535.1">
    <property type="nucleotide sequence ID" value="NZ_JAALLS010000016.1"/>
</dbReference>
<keyword evidence="3 10" id="KW-1134">Transmembrane beta strand</keyword>
<evidence type="ECO:0000256" key="3">
    <source>
        <dbReference type="ARBA" id="ARBA00022452"/>
    </source>
</evidence>
<dbReference type="Pfam" id="PF07715">
    <property type="entry name" value="Plug"/>
    <property type="match status" value="1"/>
</dbReference>
<evidence type="ECO:0000259" key="13">
    <source>
        <dbReference type="Pfam" id="PF00593"/>
    </source>
</evidence>
<evidence type="ECO:0000256" key="9">
    <source>
        <dbReference type="ARBA" id="ARBA00023237"/>
    </source>
</evidence>
<dbReference type="Gene3D" id="2.170.130.10">
    <property type="entry name" value="TonB-dependent receptor, plug domain"/>
    <property type="match status" value="1"/>
</dbReference>
<dbReference type="AlphaFoldDB" id="A0A6M1TG91"/>
<evidence type="ECO:0000256" key="10">
    <source>
        <dbReference type="PROSITE-ProRule" id="PRU01360"/>
    </source>
</evidence>
<evidence type="ECO:0000256" key="8">
    <source>
        <dbReference type="ARBA" id="ARBA00023170"/>
    </source>
</evidence>
<evidence type="ECO:0000256" key="12">
    <source>
        <dbReference type="SAM" id="SignalP"/>
    </source>
</evidence>
<evidence type="ECO:0000256" key="11">
    <source>
        <dbReference type="RuleBase" id="RU003357"/>
    </source>
</evidence>
<dbReference type="InterPro" id="IPR008969">
    <property type="entry name" value="CarboxyPept-like_regulatory"/>
</dbReference>
<evidence type="ECO:0000256" key="1">
    <source>
        <dbReference type="ARBA" id="ARBA00004571"/>
    </source>
</evidence>
<keyword evidence="6 11" id="KW-0798">TonB box</keyword>
<evidence type="ECO:0000256" key="2">
    <source>
        <dbReference type="ARBA" id="ARBA00022448"/>
    </source>
</evidence>
<dbReference type="PANTHER" id="PTHR30069:SF29">
    <property type="entry name" value="HEMOGLOBIN AND HEMOGLOBIN-HAPTOGLOBIN-BINDING PROTEIN 1-RELATED"/>
    <property type="match status" value="1"/>
</dbReference>
<protein>
    <submittedName>
        <fullName evidence="15">TonB-dependent receptor</fullName>
    </submittedName>
</protein>
<proteinExistence type="inferred from homology"/>
<dbReference type="Pfam" id="PF00593">
    <property type="entry name" value="TonB_dep_Rec_b-barrel"/>
    <property type="match status" value="1"/>
</dbReference>
<keyword evidence="8 15" id="KW-0675">Receptor</keyword>
<dbReference type="EMBL" id="JAALLS010000016">
    <property type="protein sequence ID" value="NGP89122.1"/>
    <property type="molecule type" value="Genomic_DNA"/>
</dbReference>
<dbReference type="InterPro" id="IPR000531">
    <property type="entry name" value="Beta-barrel_TonB"/>
</dbReference>
<evidence type="ECO:0000256" key="6">
    <source>
        <dbReference type="ARBA" id="ARBA00023077"/>
    </source>
</evidence>
<dbReference type="Gene3D" id="2.40.170.20">
    <property type="entry name" value="TonB-dependent receptor, beta-barrel domain"/>
    <property type="match status" value="1"/>
</dbReference>
<comment type="caution">
    <text evidence="15">The sequence shown here is derived from an EMBL/GenBank/DDBJ whole genome shotgun (WGS) entry which is preliminary data.</text>
</comment>
<organism evidence="15 16">
    <name type="scientific">Fodinibius halophilus</name>
    <dbReference type="NCBI Taxonomy" id="1736908"/>
    <lineage>
        <taxon>Bacteria</taxon>
        <taxon>Pseudomonadati</taxon>
        <taxon>Balneolota</taxon>
        <taxon>Balneolia</taxon>
        <taxon>Balneolales</taxon>
        <taxon>Balneolaceae</taxon>
        <taxon>Fodinibius</taxon>
    </lineage>
</organism>
<dbReference type="Gene3D" id="2.60.40.1120">
    <property type="entry name" value="Carboxypeptidase-like, regulatory domain"/>
    <property type="match status" value="1"/>
</dbReference>
<dbReference type="GO" id="GO:0009279">
    <property type="term" value="C:cell outer membrane"/>
    <property type="evidence" value="ECO:0007669"/>
    <property type="project" value="UniProtKB-SubCell"/>
</dbReference>
<accession>A0A6M1TG91</accession>
<evidence type="ECO:0000313" key="16">
    <source>
        <dbReference type="Proteomes" id="UP000479132"/>
    </source>
</evidence>
<dbReference type="PANTHER" id="PTHR30069">
    <property type="entry name" value="TONB-DEPENDENT OUTER MEMBRANE RECEPTOR"/>
    <property type="match status" value="1"/>
</dbReference>
<dbReference type="InterPro" id="IPR036942">
    <property type="entry name" value="Beta-barrel_TonB_sf"/>
</dbReference>
<dbReference type="Pfam" id="PF13715">
    <property type="entry name" value="CarbopepD_reg_2"/>
    <property type="match status" value="1"/>
</dbReference>
<dbReference type="PROSITE" id="PS52016">
    <property type="entry name" value="TONB_DEPENDENT_REC_3"/>
    <property type="match status" value="1"/>
</dbReference>
<evidence type="ECO:0000259" key="14">
    <source>
        <dbReference type="Pfam" id="PF07715"/>
    </source>
</evidence>
<dbReference type="SUPFAM" id="SSF56935">
    <property type="entry name" value="Porins"/>
    <property type="match status" value="1"/>
</dbReference>
<comment type="similarity">
    <text evidence="10 11">Belongs to the TonB-dependent receptor family.</text>
</comment>
<evidence type="ECO:0000256" key="7">
    <source>
        <dbReference type="ARBA" id="ARBA00023136"/>
    </source>
</evidence>
<feature type="signal peptide" evidence="12">
    <location>
        <begin position="1"/>
        <end position="25"/>
    </location>
</feature>
<evidence type="ECO:0000256" key="5">
    <source>
        <dbReference type="ARBA" id="ARBA00022729"/>
    </source>
</evidence>
<dbReference type="Proteomes" id="UP000479132">
    <property type="component" value="Unassembled WGS sequence"/>
</dbReference>
<evidence type="ECO:0000256" key="4">
    <source>
        <dbReference type="ARBA" id="ARBA00022692"/>
    </source>
</evidence>
<dbReference type="SUPFAM" id="SSF49464">
    <property type="entry name" value="Carboxypeptidase regulatory domain-like"/>
    <property type="match status" value="1"/>
</dbReference>
<keyword evidence="4 10" id="KW-0812">Transmembrane</keyword>
<feature type="chain" id="PRO_5026709089" evidence="12">
    <location>
        <begin position="26"/>
        <end position="755"/>
    </location>
</feature>
<keyword evidence="5 12" id="KW-0732">Signal</keyword>
<feature type="domain" description="TonB-dependent receptor plug" evidence="14">
    <location>
        <begin position="127"/>
        <end position="229"/>
    </location>
</feature>
<gene>
    <name evidence="15" type="ORF">G3569_12235</name>
</gene>